<dbReference type="Pfam" id="PF07963">
    <property type="entry name" value="N_methyl"/>
    <property type="match status" value="1"/>
</dbReference>
<dbReference type="EMBL" id="PCWA01000075">
    <property type="protein sequence ID" value="PIQ89018.1"/>
    <property type="molecule type" value="Genomic_DNA"/>
</dbReference>
<dbReference type="NCBIfam" id="TIGR02532">
    <property type="entry name" value="IV_pilin_GFxxxE"/>
    <property type="match status" value="1"/>
</dbReference>
<gene>
    <name evidence="1" type="ORF">COV72_05085</name>
</gene>
<evidence type="ECO:0000313" key="2">
    <source>
        <dbReference type="Proteomes" id="UP000229641"/>
    </source>
</evidence>
<reference evidence="1 2" key="1">
    <citation type="submission" date="2017-09" db="EMBL/GenBank/DDBJ databases">
        <title>Depth-based differentiation of microbial function through sediment-hosted aquifers and enrichment of novel symbionts in the deep terrestrial subsurface.</title>
        <authorList>
            <person name="Probst A.J."/>
            <person name="Ladd B."/>
            <person name="Jarett J.K."/>
            <person name="Geller-Mcgrath D.E."/>
            <person name="Sieber C.M."/>
            <person name="Emerson J.B."/>
            <person name="Anantharaman K."/>
            <person name="Thomas B.C."/>
            <person name="Malmstrom R."/>
            <person name="Stieglmeier M."/>
            <person name="Klingl A."/>
            <person name="Woyke T."/>
            <person name="Ryan C.M."/>
            <person name="Banfield J.F."/>
        </authorList>
    </citation>
    <scope>NUCLEOTIDE SEQUENCE [LARGE SCALE GENOMIC DNA]</scope>
    <source>
        <strain evidence="1">CG11_big_fil_rev_8_21_14_0_20_42_13</strain>
    </source>
</reference>
<dbReference type="InterPro" id="IPR045584">
    <property type="entry name" value="Pilin-like"/>
</dbReference>
<dbReference type="Proteomes" id="UP000229641">
    <property type="component" value="Unassembled WGS sequence"/>
</dbReference>
<sequence length="188" mass="20486">MKKRAFSIIELVVAVAIFSIILTVVFALLTGGQKAFDVGNIQIEVEQEARRALDYIVKELRQTRSNKVSGISEGVNASSITFEIPWDANDNGTVIEGGGIEWSDDPGGKRIGTITYSLSGDQIVRTLSLSGEQSVLANKVATLNFNWPAGTDIIEIYITAEKYAFKGFTSPGDEKVSITLNTQVRLRN</sequence>
<comment type="caution">
    <text evidence="1">The sequence shown here is derived from an EMBL/GenBank/DDBJ whole genome shotgun (WGS) entry which is preliminary data.</text>
</comment>
<organism evidence="1 2">
    <name type="scientific">Candidatus Ghiorseimicrobium undicola</name>
    <dbReference type="NCBI Taxonomy" id="1974746"/>
    <lineage>
        <taxon>Bacteria</taxon>
        <taxon>Pseudomonadati</taxon>
        <taxon>Candidatus Omnitrophota</taxon>
        <taxon>Candidatus Ghiorseimicrobium</taxon>
    </lineage>
</organism>
<evidence type="ECO:0008006" key="3">
    <source>
        <dbReference type="Google" id="ProtNLM"/>
    </source>
</evidence>
<dbReference type="SUPFAM" id="SSF54523">
    <property type="entry name" value="Pili subunits"/>
    <property type="match status" value="1"/>
</dbReference>
<evidence type="ECO:0000313" key="1">
    <source>
        <dbReference type="EMBL" id="PIQ89018.1"/>
    </source>
</evidence>
<protein>
    <recommendedName>
        <fullName evidence="3">Type II secretion system protein</fullName>
    </recommendedName>
</protein>
<dbReference type="InterPro" id="IPR012902">
    <property type="entry name" value="N_methyl_site"/>
</dbReference>
<accession>A0A2H0LX90</accession>
<dbReference type="AlphaFoldDB" id="A0A2H0LX90"/>
<name>A0A2H0LX90_9BACT</name>
<proteinExistence type="predicted"/>